<dbReference type="EMBL" id="JAHUTJ010018893">
    <property type="protein sequence ID" value="MED6271750.1"/>
    <property type="molecule type" value="Genomic_DNA"/>
</dbReference>
<sequence length="124" mass="12834">MKVVLSEVFCGHSALFGDPSLLSGRICRRSLRGLNRPVIPRVANGSLIELRLSACSARVYGTICIGPGHANQTKIPVTPPGSFCLSARSTSVLPLGSLTAFGRGSRRGSTAELVPSDDGAGVGQ</sequence>
<evidence type="ECO:0000313" key="2">
    <source>
        <dbReference type="EMBL" id="MED6271750.1"/>
    </source>
</evidence>
<keyword evidence="3" id="KW-1185">Reference proteome</keyword>
<reference evidence="2 3" key="1">
    <citation type="submission" date="2021-06" db="EMBL/GenBank/DDBJ databases">
        <authorList>
            <person name="Palmer J.M."/>
        </authorList>
    </citation>
    <scope>NUCLEOTIDE SEQUENCE [LARGE SCALE GENOMIC DNA]</scope>
    <source>
        <strain evidence="2 3">CL_MEX2019</strain>
        <tissue evidence="2">Muscle</tissue>
    </source>
</reference>
<comment type="caution">
    <text evidence="2">The sequence shown here is derived from an EMBL/GenBank/DDBJ whole genome shotgun (WGS) entry which is preliminary data.</text>
</comment>
<name>A0ABU7DC56_9TELE</name>
<accession>A0ABU7DC56</accession>
<proteinExistence type="predicted"/>
<gene>
    <name evidence="2" type="ORF">CHARACLAT_023510</name>
</gene>
<feature type="region of interest" description="Disordered" evidence="1">
    <location>
        <begin position="102"/>
        <end position="124"/>
    </location>
</feature>
<evidence type="ECO:0000313" key="3">
    <source>
        <dbReference type="Proteomes" id="UP001352852"/>
    </source>
</evidence>
<organism evidence="2 3">
    <name type="scientific">Characodon lateralis</name>
    <dbReference type="NCBI Taxonomy" id="208331"/>
    <lineage>
        <taxon>Eukaryota</taxon>
        <taxon>Metazoa</taxon>
        <taxon>Chordata</taxon>
        <taxon>Craniata</taxon>
        <taxon>Vertebrata</taxon>
        <taxon>Euteleostomi</taxon>
        <taxon>Actinopterygii</taxon>
        <taxon>Neopterygii</taxon>
        <taxon>Teleostei</taxon>
        <taxon>Neoteleostei</taxon>
        <taxon>Acanthomorphata</taxon>
        <taxon>Ovalentaria</taxon>
        <taxon>Atherinomorphae</taxon>
        <taxon>Cyprinodontiformes</taxon>
        <taxon>Goodeidae</taxon>
        <taxon>Characodon</taxon>
    </lineage>
</organism>
<dbReference type="Proteomes" id="UP001352852">
    <property type="component" value="Unassembled WGS sequence"/>
</dbReference>
<protein>
    <submittedName>
        <fullName evidence="2">Uncharacterized protein</fullName>
    </submittedName>
</protein>
<evidence type="ECO:0000256" key="1">
    <source>
        <dbReference type="SAM" id="MobiDB-lite"/>
    </source>
</evidence>